<dbReference type="RefSeq" id="WP_256547737.1">
    <property type="nucleotide sequence ID" value="NZ_CP101809.1"/>
</dbReference>
<dbReference type="InterPro" id="IPR018247">
    <property type="entry name" value="EF_Hand_1_Ca_BS"/>
</dbReference>
<evidence type="ECO:0000256" key="1">
    <source>
        <dbReference type="SAM" id="Phobius"/>
    </source>
</evidence>
<accession>A0ABU0LY03</accession>
<protein>
    <submittedName>
        <fullName evidence="2">Uncharacterized protein</fullName>
    </submittedName>
</protein>
<proteinExistence type="predicted"/>
<organism evidence="2 3">
    <name type="scientific">Mycoplasmoides fastidiosum</name>
    <dbReference type="NCBI Taxonomy" id="92758"/>
    <lineage>
        <taxon>Bacteria</taxon>
        <taxon>Bacillati</taxon>
        <taxon>Mycoplasmatota</taxon>
        <taxon>Mycoplasmoidales</taxon>
        <taxon>Mycoplasmoidaceae</taxon>
        <taxon>Mycoplasmoides</taxon>
    </lineage>
</organism>
<name>A0ABU0LY03_9BACT</name>
<feature type="transmembrane region" description="Helical" evidence="1">
    <location>
        <begin position="2256"/>
        <end position="2275"/>
    </location>
</feature>
<dbReference type="Proteomes" id="UP001240643">
    <property type="component" value="Unassembled WGS sequence"/>
</dbReference>
<evidence type="ECO:0000313" key="3">
    <source>
        <dbReference type="Proteomes" id="UP001240643"/>
    </source>
</evidence>
<dbReference type="EMBL" id="JAUSWO010000001">
    <property type="protein sequence ID" value="MDQ0513565.1"/>
    <property type="molecule type" value="Genomic_DNA"/>
</dbReference>
<keyword evidence="1" id="KW-0812">Transmembrane</keyword>
<keyword evidence="1" id="KW-1133">Transmembrane helix</keyword>
<comment type="caution">
    <text evidence="2">The sequence shown here is derived from an EMBL/GenBank/DDBJ whole genome shotgun (WGS) entry which is preliminary data.</text>
</comment>
<gene>
    <name evidence="2" type="ORF">J2Z62_000003</name>
</gene>
<dbReference type="PROSITE" id="PS00018">
    <property type="entry name" value="EF_HAND_1"/>
    <property type="match status" value="1"/>
</dbReference>
<dbReference type="SUPFAM" id="SSF52058">
    <property type="entry name" value="L domain-like"/>
    <property type="match status" value="1"/>
</dbReference>
<keyword evidence="3" id="KW-1185">Reference proteome</keyword>
<reference evidence="2" key="1">
    <citation type="submission" date="2023-07" db="EMBL/GenBank/DDBJ databases">
        <title>Genomic Encyclopedia of Type Strains, Phase IV (KMG-IV): sequencing the most valuable type-strain genomes for metagenomic binning, comparative biology and taxonomic classification.</title>
        <authorList>
            <person name="Goeker M."/>
        </authorList>
    </citation>
    <scope>NUCLEOTIDE SEQUENCE [LARGE SCALE GENOMIC DNA]</scope>
    <source>
        <strain evidence="2">DSM 21204</strain>
    </source>
</reference>
<keyword evidence="1" id="KW-0472">Membrane</keyword>
<evidence type="ECO:0000313" key="2">
    <source>
        <dbReference type="EMBL" id="MDQ0513565.1"/>
    </source>
</evidence>
<sequence>MNSSPKRNWRGNFAKLRLNSATSFLIGLAILTSSTVALTASLYFVSQAYQKQVALEQQDPVQTRLARFQATGMGDTNPVDSSQNNHDDVNLSAFVGRDLADLENFVIENTHRSISFQGDLPKTGIKVVSTNVSLTQTNGVITVANAYDYVNLKYVQYNPKTKEIKNVKYAPPLGLFSNNETENVWPTLETSGNELEKFFPTRTIRTTIAALLNKSPDGSFTKQEWFDAFDKPNMTLDLSNLGLSSIAEIFNPNLRWGLGIYDLKASITTNPNFEIRYSGIGTINVDDNFLTHFPNPNYKNFPGLKTIQASRNQIEAIGDFNTFSNNHYSTEFISDEELKSPVWTAPDNQNYYQYLSGLWADNEVKDLAAVQGIKTWITQTLAGVSYAGPTASSSTKTGTKTVNDYTSFLDAVSADPLYFKNKDGTKFVNQTNPTTTNNNNNGLVAGTDGLVRFDPNAGIRTNSDGIVVMNIRNEITFDKGTNFGAVRLDINKDIARIDFSSNRIERIPLSKNMFTHVKFNNNRLRYITPIAAKPLPWFNHAAYFNNILTNEVYTQYFNPTNWAKYYDQTTENLPRGWNRGSTDSNDNLHITRLKIGNENFTLPTFSFYDNQLLDFWPQQDTESSWYTWPKLTIPTSNRVQGAGANVNSNVNGYPIGPWNHKIGDDANPYYPWFHRTAFGPTSAINRNTTAQFSTYLGVFGAGSFLFDIAANETTRTASQNLYGIFFNQLNDNKALTYLQRYNKSIDYNVTLAQQYSDPFILPGFNSGSDVRKIGTTSDSGTVVNNEPSRKIFDDRILSNASDAYKSYNSQVPYILTRTLPQNHSVANSWGKQDGRSGNGQTIQASLVNDQGEDVTPTEFKNIDWVSFYAQANGLNHDLAFQDLPTNYEPSTISGTPTGANAADTNNGNRFLLSVLGQMPYLNGRKNARPWTSGSSNIAQGLGNEFFYTNDNGTVTPKTSTLTLNISAPLQQWNYTYTINVLTDTTYFLNPINPSQPSAPSLGRSQQINDNSGNRTLDISQTNFNKKHYFVSSITASDLINGFDEWAVADRYVSSYIANDNTSVFIRSFDQNRNQLVVGFNVFDPLNNQIKIADITLTNFAVQEAFLISDSNEIVTDFDDRNRAPNTFAPKDTTAALAWIKNHLGVRWIGLAKNSANNGGNTTVPTTTTGANAVLNNQNIYKLDQLDHHENYLTGIFFDKIRGTLSFTLQIGATAANGGINLVRNYTINSFKKLEYSIDSTNVANDLSALDYTDDKLKEFVTLKTFQTINGTEENVQTKKWSEAISDNQLDTYLPPETELGLVDVNRNGEIGSVDFAVVLREQNNSGRDNFIDFKQTNFFNLSNFNSTFAWKQNNDNLSGIAFIPYNQYQDQQVSAFKAALLAAADQAAFSQLILPLLDLSATAPTFGTDKHLTATTQELSMAQKNQLLIGFHAGANWSQNDINNNITTIADANLVSINSLTIKGGYRYGKFYAGTDQAAPITTLPSLLVALKPNLTTTQAISDAYKASATPTNQSPTSGYTGGGSLFHHALSQEWKDLLPSEWLTQLRVLKNLQLSQSSTNLDYTAYDNLTGFLNHVLTTSTSNPSYGTTVDINNLGGISVNNSTGEVVISANTLLINNSYTNNDRAERNLVVQPYQQEIRFFLDNYFNRISGLVHTEVKLPFTQNALVNRSFGNESVIGIMDLLNELLTKAQKLYDALDNNQQLTVSEQLAATDAINILKFRFIDPLYYANPDADQFFVTKFGTNDVPNNQVGKMTQFKTISFTNQDHSKGQVDIKVVIENYIQGLDGTHFRLGDQEQTFHITNALSSFLLPTWKNYNENSIVIATDDPSLTSLEGQNVAGTIVNDGFKKYAVKEYYDQLITKTNPDHADYISLTNQDQLFDLVTWSLVDNSGININPNSVYYQTVFNNLKASLTNLNLSFNVRKSDIQYSEKNEQIYLFNPFLSFNPKEMNLSQVQLLSVIFDPNKTKPNLIDPQGNYQNVNLNSVILQGFKRQPLLITRKDDQASDFLINFDNEWKRANQLTGSEILSWLKANSNQRTKINNFLQSFFNVQGFSRADNPLLLVLNPALLALLAQDVPAAALNQFLEINEGLGEFSFLANSIQVVNSYQLPDLNIHAEPINITTFLANQQTAPVTLTNLQLVNTQVLANDQSAVTNGLISAGVNQDIRAATNSLASDNFALAYRYLQLSQAITSDTTNQRLVITGIHSDLAAGQIIIDYEIQNAFVNGKIMNLQKQYVITGFNSNSNNFLTTHLPWIIVLILIAGLGLYYGIWRHQRTTNSIKYAGQKRTKVRLFRTTTTKLSKKNK</sequence>